<dbReference type="PANTHER" id="PTHR11214">
    <property type="entry name" value="BETA-1,3-N-ACETYLGLUCOSAMINYLTRANSFERASE"/>
    <property type="match status" value="1"/>
</dbReference>
<dbReference type="AlphaFoldDB" id="A0A914IFC7"/>
<keyword evidence="7" id="KW-1133">Transmembrane helix</keyword>
<keyword evidence="11" id="KW-0732">Signal</keyword>
<keyword evidence="8 10" id="KW-0333">Golgi apparatus</keyword>
<keyword evidence="3 10" id="KW-0328">Glycosyltransferase</keyword>
<dbReference type="PANTHER" id="PTHR11214:SF3">
    <property type="entry name" value="BETA-1,3-GALACTOSYLTRANSFERASE 6"/>
    <property type="match status" value="1"/>
</dbReference>
<keyword evidence="5" id="KW-0812">Transmembrane</keyword>
<evidence type="ECO:0000256" key="4">
    <source>
        <dbReference type="ARBA" id="ARBA00022679"/>
    </source>
</evidence>
<reference evidence="13" key="1">
    <citation type="submission" date="2022-11" db="UniProtKB">
        <authorList>
            <consortium name="WormBaseParasite"/>
        </authorList>
    </citation>
    <scope>IDENTIFICATION</scope>
</reference>
<evidence type="ECO:0000256" key="7">
    <source>
        <dbReference type="ARBA" id="ARBA00022989"/>
    </source>
</evidence>
<dbReference type="EC" id="2.4.1.-" evidence="10"/>
<evidence type="ECO:0000313" key="13">
    <source>
        <dbReference type="WBParaSite" id="Gr19_v10_g9370.t1"/>
    </source>
</evidence>
<keyword evidence="12" id="KW-1185">Reference proteome</keyword>
<evidence type="ECO:0000256" key="3">
    <source>
        <dbReference type="ARBA" id="ARBA00022676"/>
    </source>
</evidence>
<evidence type="ECO:0000256" key="5">
    <source>
        <dbReference type="ARBA" id="ARBA00022692"/>
    </source>
</evidence>
<protein>
    <recommendedName>
        <fullName evidence="10">Hexosyltransferase</fullName>
        <ecNumber evidence="10">2.4.1.-</ecNumber>
    </recommendedName>
</protein>
<comment type="similarity">
    <text evidence="2 10">Belongs to the glycosyltransferase 31 family.</text>
</comment>
<comment type="subcellular location">
    <subcellularLocation>
        <location evidence="1 10">Golgi apparatus membrane</location>
        <topology evidence="1 10">Single-pass type II membrane protein</topology>
    </subcellularLocation>
</comment>
<evidence type="ECO:0000256" key="10">
    <source>
        <dbReference type="RuleBase" id="RU363063"/>
    </source>
</evidence>
<organism evidence="12 13">
    <name type="scientific">Globodera rostochiensis</name>
    <name type="common">Golden nematode worm</name>
    <name type="synonym">Heterodera rostochiensis</name>
    <dbReference type="NCBI Taxonomy" id="31243"/>
    <lineage>
        <taxon>Eukaryota</taxon>
        <taxon>Metazoa</taxon>
        <taxon>Ecdysozoa</taxon>
        <taxon>Nematoda</taxon>
        <taxon>Chromadorea</taxon>
        <taxon>Rhabditida</taxon>
        <taxon>Tylenchina</taxon>
        <taxon>Tylenchomorpha</taxon>
        <taxon>Tylenchoidea</taxon>
        <taxon>Heteroderidae</taxon>
        <taxon>Heteroderinae</taxon>
        <taxon>Globodera</taxon>
    </lineage>
</organism>
<dbReference type="GO" id="GO:0006493">
    <property type="term" value="P:protein O-linked glycosylation"/>
    <property type="evidence" value="ECO:0007669"/>
    <property type="project" value="TreeGrafter"/>
</dbReference>
<evidence type="ECO:0000256" key="6">
    <source>
        <dbReference type="ARBA" id="ARBA00022968"/>
    </source>
</evidence>
<proteinExistence type="inferred from homology"/>
<dbReference type="WBParaSite" id="Gr19_v10_g9370.t1">
    <property type="protein sequence ID" value="Gr19_v10_g9370.t1"/>
    <property type="gene ID" value="Gr19_v10_g9370"/>
</dbReference>
<evidence type="ECO:0000256" key="11">
    <source>
        <dbReference type="SAM" id="SignalP"/>
    </source>
</evidence>
<feature type="chain" id="PRO_5037088594" description="Hexosyltransferase" evidence="11">
    <location>
        <begin position="18"/>
        <end position="305"/>
    </location>
</feature>
<evidence type="ECO:0000313" key="12">
    <source>
        <dbReference type="Proteomes" id="UP000887572"/>
    </source>
</evidence>
<sequence>MSGSISRVRMFLVVCTGTVFVFQLYNNEMAHELGSKLDWGAFSNNNTNWKTNRHSDELKKRRASSIETNNNNNHKQYEVRFKNIRLKYRMEFANPCPDQTKLIMLSMARRDGFDKRKGIRQTWMNDSIPGEVIRFLVADALQGEANDTQKRLEEEQTKHGDLVFMHGFEDTYKHIHLKWYGGVQWQQSFCAHAKWVMKTDDDAVVHLRRLAYWTEKTFSQIVVNRPLVYIGHVLYNPAPIRDKNSKWYISEDVYPLDWYPDFLQGTVYLTTSATIAAILPHTREIVGFYLDDVLLYKSLYDQFYF</sequence>
<feature type="signal peptide" evidence="11">
    <location>
        <begin position="1"/>
        <end position="17"/>
    </location>
</feature>
<evidence type="ECO:0000256" key="1">
    <source>
        <dbReference type="ARBA" id="ARBA00004323"/>
    </source>
</evidence>
<dbReference type="Gene3D" id="3.90.550.50">
    <property type="match status" value="1"/>
</dbReference>
<name>A0A914IFC7_GLORO</name>
<dbReference type="GO" id="GO:0016758">
    <property type="term" value="F:hexosyltransferase activity"/>
    <property type="evidence" value="ECO:0007669"/>
    <property type="project" value="InterPro"/>
</dbReference>
<evidence type="ECO:0000256" key="9">
    <source>
        <dbReference type="ARBA" id="ARBA00023136"/>
    </source>
</evidence>
<keyword evidence="6" id="KW-0735">Signal-anchor</keyword>
<evidence type="ECO:0000256" key="2">
    <source>
        <dbReference type="ARBA" id="ARBA00008661"/>
    </source>
</evidence>
<accession>A0A914IFC7</accession>
<dbReference type="GO" id="GO:0000139">
    <property type="term" value="C:Golgi membrane"/>
    <property type="evidence" value="ECO:0007669"/>
    <property type="project" value="UniProtKB-SubCell"/>
</dbReference>
<evidence type="ECO:0000256" key="8">
    <source>
        <dbReference type="ARBA" id="ARBA00023034"/>
    </source>
</evidence>
<keyword evidence="4" id="KW-0808">Transferase</keyword>
<dbReference type="InterPro" id="IPR002659">
    <property type="entry name" value="Glyco_trans_31"/>
</dbReference>
<keyword evidence="9" id="KW-0472">Membrane</keyword>
<dbReference type="Pfam" id="PF01762">
    <property type="entry name" value="Galactosyl_T"/>
    <property type="match status" value="1"/>
</dbReference>
<dbReference type="Proteomes" id="UP000887572">
    <property type="component" value="Unplaced"/>
</dbReference>